<dbReference type="InterPro" id="IPR021858">
    <property type="entry name" value="Fun_TF"/>
</dbReference>
<feature type="compositionally biased region" description="Basic residues" evidence="3">
    <location>
        <begin position="34"/>
        <end position="43"/>
    </location>
</feature>
<feature type="domain" description="Zn(2)-C6 fungal-type" evidence="4">
    <location>
        <begin position="45"/>
        <end position="73"/>
    </location>
</feature>
<dbReference type="RefSeq" id="XP_024753919.1">
    <property type="nucleotide sequence ID" value="XM_024898088.1"/>
</dbReference>
<accession>A0A2T4BMW2</accession>
<dbReference type="CDD" id="cd00067">
    <property type="entry name" value="GAL4"/>
    <property type="match status" value="1"/>
</dbReference>
<dbReference type="InterPro" id="IPR001138">
    <property type="entry name" value="Zn2Cys6_DnaBD"/>
</dbReference>
<dbReference type="SMART" id="SM00066">
    <property type="entry name" value="GAL4"/>
    <property type="match status" value="1"/>
</dbReference>
<feature type="compositionally biased region" description="Low complexity" evidence="3">
    <location>
        <begin position="16"/>
        <end position="25"/>
    </location>
</feature>
<gene>
    <name evidence="5" type="ORF">BBK36DRAFT_45192</name>
</gene>
<dbReference type="GO" id="GO:0000981">
    <property type="term" value="F:DNA-binding transcription factor activity, RNA polymerase II-specific"/>
    <property type="evidence" value="ECO:0007669"/>
    <property type="project" value="InterPro"/>
</dbReference>
<evidence type="ECO:0000313" key="5">
    <source>
        <dbReference type="EMBL" id="PTB70599.1"/>
    </source>
</evidence>
<protein>
    <recommendedName>
        <fullName evidence="4">Zn(2)-C6 fungal-type domain-containing protein</fullName>
    </recommendedName>
</protein>
<dbReference type="PROSITE" id="PS50048">
    <property type="entry name" value="ZN2_CY6_FUNGAL_2"/>
    <property type="match status" value="1"/>
</dbReference>
<evidence type="ECO:0000259" key="4">
    <source>
        <dbReference type="PROSITE" id="PS50048"/>
    </source>
</evidence>
<dbReference type="GO" id="GO:0000976">
    <property type="term" value="F:transcription cis-regulatory region binding"/>
    <property type="evidence" value="ECO:0007669"/>
    <property type="project" value="TreeGrafter"/>
</dbReference>
<evidence type="ECO:0000256" key="1">
    <source>
        <dbReference type="ARBA" id="ARBA00004123"/>
    </source>
</evidence>
<dbReference type="OrthoDB" id="5391043at2759"/>
<dbReference type="PANTHER" id="PTHR37534">
    <property type="entry name" value="TRANSCRIPTIONAL ACTIVATOR PROTEIN UGA3"/>
    <property type="match status" value="1"/>
</dbReference>
<dbReference type="Gene3D" id="4.10.240.10">
    <property type="entry name" value="Zn(2)-C6 fungal-type DNA-binding domain"/>
    <property type="match status" value="1"/>
</dbReference>
<feature type="region of interest" description="Disordered" evidence="3">
    <location>
        <begin position="1"/>
        <end position="43"/>
    </location>
</feature>
<dbReference type="EMBL" id="KZ680207">
    <property type="protein sequence ID" value="PTB70599.1"/>
    <property type="molecule type" value="Genomic_DNA"/>
</dbReference>
<dbReference type="PANTHER" id="PTHR37534:SF23">
    <property type="entry name" value="ZN(II)2CYS6 TRANSCRIPTION FACTOR (EUROFUNG)"/>
    <property type="match status" value="1"/>
</dbReference>
<dbReference type="GO" id="GO:0045944">
    <property type="term" value="P:positive regulation of transcription by RNA polymerase II"/>
    <property type="evidence" value="ECO:0007669"/>
    <property type="project" value="TreeGrafter"/>
</dbReference>
<dbReference type="AlphaFoldDB" id="A0A2T4BMW2"/>
<name>A0A2T4BMW2_9HYPO</name>
<feature type="region of interest" description="Disordered" evidence="3">
    <location>
        <begin position="623"/>
        <end position="643"/>
    </location>
</feature>
<dbReference type="GO" id="GO:0008270">
    <property type="term" value="F:zinc ion binding"/>
    <property type="evidence" value="ECO:0007669"/>
    <property type="project" value="InterPro"/>
</dbReference>
<dbReference type="Pfam" id="PF00172">
    <property type="entry name" value="Zn_clus"/>
    <property type="match status" value="1"/>
</dbReference>
<dbReference type="GeneID" id="36606206"/>
<evidence type="ECO:0000256" key="2">
    <source>
        <dbReference type="ARBA" id="ARBA00023242"/>
    </source>
</evidence>
<sequence>MEDQAVTATKAILPESQGSSSQQNDGGKDDANRKKTGTRKRTKTGCLTCRRRRIKCDEGRPICHNCIKSRRECEGYSQRVIFKEPLGSFSSPFNQAIFPGPPNIVDESLPAHRQSSRGLFPAIAPRPPTFDQRHHGLPLQSSSAPYHQHYHHEPLIQGTSAYNMGPSQLLQAPYNPQFPNPLLAAEVNGGPTYYAHAPSDSQFFSIQDGCPTGDMLGDFHHLTGNHALTVHTGASIEQPLNDRWGLDMLDDEASLPDSDDELPDVRGNLLPIKSMVPERWTTSAVDASVFSAFAQNDDVLAHMETPYSSEFWASGLNTIFMHFINVTGPGISIFEGDISCASERARRGTAAGTGQSLWSYNPPTAALRHYHRAIRRIAKNVKSPSRRTQPATLAATLLLGYFEVWSSDHTKWCNHLFGARILFREMSLGEMTRSCFPAKRRRQRREAGGYQLGHVSSYFHHSHAHAAPAQSGQRSLDYGFLNAITGLAVSPEAYGDGEGQPSHERQFSVSDKEIERYDIICDLFWWYCKMDVYQSILGGTKLFMEYEHWTQIPPRAPFSTYSSAYGTYDHLILLLGRLSDFVSKDLSRKQKVIEAQGGGAGTGSPPMFPGMFPTFGKVQAPMGFSPPRDGTPHSDSQDDLDPEASYEAALQEWNAIYHAFEIFKSRLGPEFQPLGDELDGQTRTKTPFGDPIYFRTYSIAGIWMNYYMGFIHLYRSHPSMPPVAMRAAGMTAKKTAGFALKIGQIASGLAADCSEYTEINTYLGAALIESSFCVFVAGVQYNDTAQREWVIQRMHDVARLTGWQSAMQIACGCESAWIKASQMGGPEYTRPTIINDVPSTIWKNPRRIDKKIDELDSSEERRLVLAKAERTHYAIGILAIETELARLELRDDLN</sequence>
<keyword evidence="2" id="KW-0539">Nucleus</keyword>
<dbReference type="SUPFAM" id="SSF57701">
    <property type="entry name" value="Zn2/Cys6 DNA-binding domain"/>
    <property type="match status" value="1"/>
</dbReference>
<proteinExistence type="predicted"/>
<dbReference type="GO" id="GO:0005634">
    <property type="term" value="C:nucleus"/>
    <property type="evidence" value="ECO:0007669"/>
    <property type="project" value="UniProtKB-SubCell"/>
</dbReference>
<dbReference type="InterPro" id="IPR036864">
    <property type="entry name" value="Zn2-C6_fun-type_DNA-bd_sf"/>
</dbReference>
<dbReference type="Pfam" id="PF11951">
    <property type="entry name" value="Fungal_trans_2"/>
    <property type="match status" value="1"/>
</dbReference>
<dbReference type="PROSITE" id="PS00463">
    <property type="entry name" value="ZN2_CY6_FUNGAL_1"/>
    <property type="match status" value="1"/>
</dbReference>
<organism evidence="5 6">
    <name type="scientific">Trichoderma citrinoviride</name>
    <dbReference type="NCBI Taxonomy" id="58853"/>
    <lineage>
        <taxon>Eukaryota</taxon>
        <taxon>Fungi</taxon>
        <taxon>Dikarya</taxon>
        <taxon>Ascomycota</taxon>
        <taxon>Pezizomycotina</taxon>
        <taxon>Sordariomycetes</taxon>
        <taxon>Hypocreomycetidae</taxon>
        <taxon>Hypocreales</taxon>
        <taxon>Hypocreaceae</taxon>
        <taxon>Trichoderma</taxon>
    </lineage>
</organism>
<comment type="subcellular location">
    <subcellularLocation>
        <location evidence="1">Nucleus</location>
    </subcellularLocation>
</comment>
<dbReference type="Proteomes" id="UP000241546">
    <property type="component" value="Unassembled WGS sequence"/>
</dbReference>
<keyword evidence="6" id="KW-1185">Reference proteome</keyword>
<evidence type="ECO:0000256" key="3">
    <source>
        <dbReference type="SAM" id="MobiDB-lite"/>
    </source>
</evidence>
<evidence type="ECO:0000313" key="6">
    <source>
        <dbReference type="Proteomes" id="UP000241546"/>
    </source>
</evidence>
<reference evidence="6" key="1">
    <citation type="submission" date="2016-07" db="EMBL/GenBank/DDBJ databases">
        <title>Multiple horizontal gene transfer events from other fungi enriched the ability of initially mycotrophic Trichoderma (Ascomycota) to feed on dead plant biomass.</title>
        <authorList>
            <consortium name="DOE Joint Genome Institute"/>
            <person name="Atanasova L."/>
            <person name="Chenthamara K."/>
            <person name="Zhang J."/>
            <person name="Grujic M."/>
            <person name="Henrissat B."/>
            <person name="Kuo A."/>
            <person name="Aerts A."/>
            <person name="Salamov A."/>
            <person name="Lipzen A."/>
            <person name="Labutti K."/>
            <person name="Barry K."/>
            <person name="Miao Y."/>
            <person name="Rahimi M.J."/>
            <person name="Shen Q."/>
            <person name="Grigoriev I.V."/>
            <person name="Kubicek C.P."/>
            <person name="Druzhinina I.S."/>
        </authorList>
    </citation>
    <scope>NUCLEOTIDE SEQUENCE [LARGE SCALE GENOMIC DNA]</scope>
    <source>
        <strain evidence="6">TUCIM 6016</strain>
    </source>
</reference>